<evidence type="ECO:0000313" key="8">
    <source>
        <dbReference type="Proteomes" id="UP000294593"/>
    </source>
</evidence>
<keyword evidence="3" id="KW-0732">Signal</keyword>
<reference evidence="7 8" key="1">
    <citation type="submission" date="2019-03" db="EMBL/GenBank/DDBJ databases">
        <title>Genomic Encyclopedia of Type Strains, Phase IV (KMG-IV): sequencing the most valuable type-strain genomes for metagenomic binning, comparative biology and taxonomic classification.</title>
        <authorList>
            <person name="Goeker M."/>
        </authorList>
    </citation>
    <scope>NUCLEOTIDE SEQUENCE [LARGE SCALE GENOMIC DNA]</scope>
    <source>
        <strain evidence="7 8">DSM 11901</strain>
    </source>
</reference>
<evidence type="ECO:0000256" key="5">
    <source>
        <dbReference type="ARBA" id="ARBA00023139"/>
    </source>
</evidence>
<evidence type="ECO:0000256" key="1">
    <source>
        <dbReference type="ARBA" id="ARBA00010296"/>
    </source>
</evidence>
<keyword evidence="4" id="KW-0472">Membrane</keyword>
<dbReference type="Pfam" id="PF08085">
    <property type="entry name" value="Entericidin"/>
    <property type="match status" value="1"/>
</dbReference>
<comment type="caution">
    <text evidence="7">The sequence shown here is derived from an EMBL/GenBank/DDBJ whole genome shotgun (WGS) entry which is preliminary data.</text>
</comment>
<gene>
    <name evidence="7" type="ORF">EV672_101262</name>
</gene>
<dbReference type="RefSeq" id="WP_133605770.1">
    <property type="nucleotide sequence ID" value="NZ_SNXW01000001.1"/>
</dbReference>
<dbReference type="Proteomes" id="UP000294593">
    <property type="component" value="Unassembled WGS sequence"/>
</dbReference>
<sequence length="42" mass="4315">MNRLTTLLSLIAAFSLAGCNTVHGVGQDLEKAGEAISNAAKK</sequence>
<dbReference type="EMBL" id="SNXW01000001">
    <property type="protein sequence ID" value="TDP88118.1"/>
    <property type="molecule type" value="Genomic_DNA"/>
</dbReference>
<evidence type="ECO:0000256" key="3">
    <source>
        <dbReference type="ARBA" id="ARBA00022729"/>
    </source>
</evidence>
<dbReference type="InterPro" id="IPR012556">
    <property type="entry name" value="Entericidin"/>
</dbReference>
<dbReference type="GO" id="GO:0009636">
    <property type="term" value="P:response to toxic substance"/>
    <property type="evidence" value="ECO:0007669"/>
    <property type="project" value="InterPro"/>
</dbReference>
<dbReference type="AlphaFoldDB" id="A0A4V3CWX9"/>
<keyword evidence="6" id="KW-0449">Lipoprotein</keyword>
<dbReference type="PROSITE" id="PS51257">
    <property type="entry name" value="PROKAR_LIPOPROTEIN"/>
    <property type="match status" value="1"/>
</dbReference>
<keyword evidence="5" id="KW-0564">Palmitate</keyword>
<proteinExistence type="inferred from homology"/>
<comment type="similarity">
    <text evidence="1">Belongs to the EcnA/EcnB lipoprotein family.</text>
</comment>
<evidence type="ECO:0000313" key="7">
    <source>
        <dbReference type="EMBL" id="TDP88118.1"/>
    </source>
</evidence>
<protein>
    <submittedName>
        <fullName evidence="7">Putative small secreted protein</fullName>
    </submittedName>
</protein>
<dbReference type="OrthoDB" id="9181810at2"/>
<evidence type="ECO:0000256" key="6">
    <source>
        <dbReference type="ARBA" id="ARBA00023288"/>
    </source>
</evidence>
<keyword evidence="8" id="KW-1185">Reference proteome</keyword>
<evidence type="ECO:0000256" key="2">
    <source>
        <dbReference type="ARBA" id="ARBA00022475"/>
    </source>
</evidence>
<organism evidence="7 8">
    <name type="scientific">Aquabacterium commune</name>
    <dbReference type="NCBI Taxonomy" id="70586"/>
    <lineage>
        <taxon>Bacteria</taxon>
        <taxon>Pseudomonadati</taxon>
        <taxon>Pseudomonadota</taxon>
        <taxon>Betaproteobacteria</taxon>
        <taxon>Burkholderiales</taxon>
        <taxon>Aquabacterium</taxon>
    </lineage>
</organism>
<evidence type="ECO:0000256" key="4">
    <source>
        <dbReference type="ARBA" id="ARBA00023136"/>
    </source>
</evidence>
<keyword evidence="2" id="KW-1003">Cell membrane</keyword>
<dbReference type="GO" id="GO:0016020">
    <property type="term" value="C:membrane"/>
    <property type="evidence" value="ECO:0007669"/>
    <property type="project" value="InterPro"/>
</dbReference>
<name>A0A4V3CWX9_9BURK</name>
<accession>A0A4V3CWX9</accession>